<protein>
    <submittedName>
        <fullName evidence="1">Uncharacterized protein</fullName>
    </submittedName>
</protein>
<organism evidence="1 2">
    <name type="scientific">Candidatus Sungbacteria bacterium RIFCSPHIGHO2_01_FULL_47_32</name>
    <dbReference type="NCBI Taxonomy" id="1802264"/>
    <lineage>
        <taxon>Bacteria</taxon>
        <taxon>Candidatus Sungiibacteriota</taxon>
    </lineage>
</organism>
<dbReference type="EMBL" id="MHQC01000007">
    <property type="protein sequence ID" value="OGZ95573.1"/>
    <property type="molecule type" value="Genomic_DNA"/>
</dbReference>
<accession>A0A1G2K8M6</accession>
<evidence type="ECO:0000313" key="2">
    <source>
        <dbReference type="Proteomes" id="UP000177152"/>
    </source>
</evidence>
<gene>
    <name evidence="1" type="ORF">A2633_06575</name>
</gene>
<reference evidence="1 2" key="1">
    <citation type="journal article" date="2016" name="Nat. Commun.">
        <title>Thousands of microbial genomes shed light on interconnected biogeochemical processes in an aquifer system.</title>
        <authorList>
            <person name="Anantharaman K."/>
            <person name="Brown C.T."/>
            <person name="Hug L.A."/>
            <person name="Sharon I."/>
            <person name="Castelle C.J."/>
            <person name="Probst A.J."/>
            <person name="Thomas B.C."/>
            <person name="Singh A."/>
            <person name="Wilkins M.J."/>
            <person name="Karaoz U."/>
            <person name="Brodie E.L."/>
            <person name="Williams K.H."/>
            <person name="Hubbard S.S."/>
            <person name="Banfield J.F."/>
        </authorList>
    </citation>
    <scope>NUCLEOTIDE SEQUENCE [LARGE SCALE GENOMIC DNA]</scope>
</reference>
<name>A0A1G2K8M6_9BACT</name>
<sequence>MEIEHEPAGKESLFEELTMKRFIEVRSILPEDFGVIEELSKFPSDLITEQLHNVFNVYKERSVKELARLAEGEKSGRRRYVYELARTFGGKYGWAAGWNLVGVLEDRNVPYTVKDIEELK</sequence>
<dbReference type="AlphaFoldDB" id="A0A1G2K8M6"/>
<dbReference type="Proteomes" id="UP000177152">
    <property type="component" value="Unassembled WGS sequence"/>
</dbReference>
<comment type="caution">
    <text evidence="1">The sequence shown here is derived from an EMBL/GenBank/DDBJ whole genome shotgun (WGS) entry which is preliminary data.</text>
</comment>
<proteinExistence type="predicted"/>
<evidence type="ECO:0000313" key="1">
    <source>
        <dbReference type="EMBL" id="OGZ95573.1"/>
    </source>
</evidence>